<keyword evidence="4 8" id="KW-0479">Metal-binding</keyword>
<keyword evidence="5 9" id="KW-0560">Oxidoreductase</keyword>
<evidence type="ECO:0000256" key="5">
    <source>
        <dbReference type="ARBA" id="ARBA00023002"/>
    </source>
</evidence>
<keyword evidence="7 9" id="KW-0503">Monooxygenase</keyword>
<dbReference type="GO" id="GO:0005506">
    <property type="term" value="F:iron ion binding"/>
    <property type="evidence" value="ECO:0007669"/>
    <property type="project" value="InterPro"/>
</dbReference>
<dbReference type="Gene3D" id="1.10.630.10">
    <property type="entry name" value="Cytochrome P450"/>
    <property type="match status" value="1"/>
</dbReference>
<dbReference type="STRING" id="106004.A0A1Y2ENZ1"/>
<dbReference type="InParanoid" id="A0A1Y2ENZ1"/>
<organism evidence="11 12">
    <name type="scientific">Leucosporidium creatinivorum</name>
    <dbReference type="NCBI Taxonomy" id="106004"/>
    <lineage>
        <taxon>Eukaryota</taxon>
        <taxon>Fungi</taxon>
        <taxon>Dikarya</taxon>
        <taxon>Basidiomycota</taxon>
        <taxon>Pucciniomycotina</taxon>
        <taxon>Microbotryomycetes</taxon>
        <taxon>Leucosporidiales</taxon>
        <taxon>Leucosporidium</taxon>
    </lineage>
</organism>
<evidence type="ECO:0000256" key="1">
    <source>
        <dbReference type="ARBA" id="ARBA00001971"/>
    </source>
</evidence>
<feature type="transmembrane region" description="Helical" evidence="10">
    <location>
        <begin position="45"/>
        <end position="65"/>
    </location>
</feature>
<dbReference type="InterPro" id="IPR001128">
    <property type="entry name" value="Cyt_P450"/>
</dbReference>
<dbReference type="GO" id="GO:0004497">
    <property type="term" value="F:monooxygenase activity"/>
    <property type="evidence" value="ECO:0007669"/>
    <property type="project" value="UniProtKB-KW"/>
</dbReference>
<dbReference type="GO" id="GO:0016705">
    <property type="term" value="F:oxidoreductase activity, acting on paired donors, with incorporation or reduction of molecular oxygen"/>
    <property type="evidence" value="ECO:0007669"/>
    <property type="project" value="InterPro"/>
</dbReference>
<reference evidence="11 12" key="1">
    <citation type="submission" date="2016-07" db="EMBL/GenBank/DDBJ databases">
        <title>Pervasive Adenine N6-methylation of Active Genes in Fungi.</title>
        <authorList>
            <consortium name="DOE Joint Genome Institute"/>
            <person name="Mondo S.J."/>
            <person name="Dannebaum R.O."/>
            <person name="Kuo R.C."/>
            <person name="Labutti K."/>
            <person name="Haridas S."/>
            <person name="Kuo A."/>
            <person name="Salamov A."/>
            <person name="Ahrendt S.R."/>
            <person name="Lipzen A."/>
            <person name="Sullivan W."/>
            <person name="Andreopoulos W.B."/>
            <person name="Clum A."/>
            <person name="Lindquist E."/>
            <person name="Daum C."/>
            <person name="Ramamoorthy G.K."/>
            <person name="Gryganskyi A."/>
            <person name="Culley D."/>
            <person name="Magnuson J.K."/>
            <person name="James T.Y."/>
            <person name="O'Malley M.A."/>
            <person name="Stajich J.E."/>
            <person name="Spatafora J.W."/>
            <person name="Visel A."/>
            <person name="Grigoriev I.V."/>
        </authorList>
    </citation>
    <scope>NUCLEOTIDE SEQUENCE [LARGE SCALE GENOMIC DNA]</scope>
    <source>
        <strain evidence="11 12">62-1032</strain>
    </source>
</reference>
<evidence type="ECO:0000256" key="9">
    <source>
        <dbReference type="RuleBase" id="RU000461"/>
    </source>
</evidence>
<comment type="cofactor">
    <cofactor evidence="1 8">
        <name>heme</name>
        <dbReference type="ChEBI" id="CHEBI:30413"/>
    </cofactor>
</comment>
<dbReference type="PANTHER" id="PTHR24287">
    <property type="entry name" value="P450, PUTATIVE (EUROFUNG)-RELATED"/>
    <property type="match status" value="1"/>
</dbReference>
<evidence type="ECO:0000256" key="10">
    <source>
        <dbReference type="SAM" id="Phobius"/>
    </source>
</evidence>
<dbReference type="AlphaFoldDB" id="A0A1Y2ENZ1"/>
<dbReference type="Proteomes" id="UP000193467">
    <property type="component" value="Unassembled WGS sequence"/>
</dbReference>
<keyword evidence="3 8" id="KW-0349">Heme</keyword>
<evidence type="ECO:0000256" key="7">
    <source>
        <dbReference type="ARBA" id="ARBA00023033"/>
    </source>
</evidence>
<dbReference type="SUPFAM" id="SSF48264">
    <property type="entry name" value="Cytochrome P450"/>
    <property type="match status" value="1"/>
</dbReference>
<dbReference type="InterPro" id="IPR036396">
    <property type="entry name" value="Cyt_P450_sf"/>
</dbReference>
<dbReference type="PANTHER" id="PTHR24287:SF1">
    <property type="entry name" value="P450, PUTATIVE (EUROFUNG)-RELATED"/>
    <property type="match status" value="1"/>
</dbReference>
<comment type="similarity">
    <text evidence="2 9">Belongs to the cytochrome P450 family.</text>
</comment>
<protein>
    <submittedName>
        <fullName evidence="11">Cytochrome P450</fullName>
    </submittedName>
</protein>
<keyword evidence="10" id="KW-1133">Transmembrane helix</keyword>
<evidence type="ECO:0000256" key="8">
    <source>
        <dbReference type="PIRSR" id="PIRSR602401-1"/>
    </source>
</evidence>
<proteinExistence type="inferred from homology"/>
<sequence>MRSNTSRHPLLGYSARALAKFLLTTLISPAAFLALLRHFTTLELGWIEAVALYVALVITEIWTMVGMREFEHARRARAAGGVLVPKVKGSWPFNVDILRTFIRRFPLERPGKYADELADQSGCNSINMNVLGGNVVWTRDPAFIKAILTSTEPASHALVYEKGVWLHDVLEDFLGQGIFNSDGEMWKTHRSMTRPFFAKERISDFETFKKHSDHLLSTIRRLSASSGTSLSHSKGAIEIQDLFGRFTLDAAIEFLMGGSLESLADVPQDKVKAKSSLSNRFFIAFNKVQENVFGRSRFGLLWPVFELGGSVNKKPMTVISSFVDKVVQEALDKSRTVKNGEETETLLDHLIHETRDPKILKDEVLNILLAARDTTQSVLTSAIYVLARNPDILARLRAEIITAVGEEAAPTYQQARDIRYLRAFLNEVLRLFSPVPFNVRCAVSDNVVESNGKAYFIPAGTRMTLALLSCQRREELWGSDAEKFDPDRWLDDRLSYFKTNPFIFTPFSGGPRVCLGQQFAYNEASFALIRLLQVFDRVSLALDVQPPSSQVGDGELIFSTQITLFFKGGLWVRLQEAERAA</sequence>
<dbReference type="PROSITE" id="PS00086">
    <property type="entry name" value="CYTOCHROME_P450"/>
    <property type="match status" value="1"/>
</dbReference>
<dbReference type="InterPro" id="IPR002401">
    <property type="entry name" value="Cyt_P450_E_grp-I"/>
</dbReference>
<accession>A0A1Y2ENZ1</accession>
<evidence type="ECO:0000256" key="6">
    <source>
        <dbReference type="ARBA" id="ARBA00023004"/>
    </source>
</evidence>
<dbReference type="GO" id="GO:0020037">
    <property type="term" value="F:heme binding"/>
    <property type="evidence" value="ECO:0007669"/>
    <property type="project" value="InterPro"/>
</dbReference>
<evidence type="ECO:0000256" key="2">
    <source>
        <dbReference type="ARBA" id="ARBA00010617"/>
    </source>
</evidence>
<dbReference type="InterPro" id="IPR017972">
    <property type="entry name" value="Cyt_P450_CS"/>
</dbReference>
<evidence type="ECO:0000256" key="4">
    <source>
        <dbReference type="ARBA" id="ARBA00022723"/>
    </source>
</evidence>
<feature type="transmembrane region" description="Helical" evidence="10">
    <location>
        <begin position="21"/>
        <end position="39"/>
    </location>
</feature>
<keyword evidence="12" id="KW-1185">Reference proteome</keyword>
<gene>
    <name evidence="11" type="ORF">BCR35DRAFT_293842</name>
</gene>
<dbReference type="OrthoDB" id="1470350at2759"/>
<evidence type="ECO:0000256" key="3">
    <source>
        <dbReference type="ARBA" id="ARBA00022617"/>
    </source>
</evidence>
<feature type="binding site" description="axial binding residue" evidence="8">
    <location>
        <position position="514"/>
    </location>
    <ligand>
        <name>heme</name>
        <dbReference type="ChEBI" id="CHEBI:30413"/>
    </ligand>
    <ligandPart>
        <name>Fe</name>
        <dbReference type="ChEBI" id="CHEBI:18248"/>
    </ligandPart>
</feature>
<name>A0A1Y2ENZ1_9BASI</name>
<dbReference type="EMBL" id="MCGR01000047">
    <property type="protein sequence ID" value="ORY73252.1"/>
    <property type="molecule type" value="Genomic_DNA"/>
</dbReference>
<dbReference type="PRINTS" id="PR00463">
    <property type="entry name" value="EP450I"/>
</dbReference>
<dbReference type="PRINTS" id="PR00385">
    <property type="entry name" value="P450"/>
</dbReference>
<dbReference type="Pfam" id="PF00067">
    <property type="entry name" value="p450"/>
    <property type="match status" value="1"/>
</dbReference>
<comment type="caution">
    <text evidence="11">The sequence shown here is derived from an EMBL/GenBank/DDBJ whole genome shotgun (WGS) entry which is preliminary data.</text>
</comment>
<dbReference type="InterPro" id="IPR047146">
    <property type="entry name" value="Cyt_P450_E_CYP52_fungi"/>
</dbReference>
<keyword evidence="6 8" id="KW-0408">Iron</keyword>
<keyword evidence="10" id="KW-0472">Membrane</keyword>
<keyword evidence="10" id="KW-0812">Transmembrane</keyword>
<evidence type="ECO:0000313" key="11">
    <source>
        <dbReference type="EMBL" id="ORY73252.1"/>
    </source>
</evidence>
<evidence type="ECO:0000313" key="12">
    <source>
        <dbReference type="Proteomes" id="UP000193467"/>
    </source>
</evidence>